<evidence type="ECO:0000313" key="2">
    <source>
        <dbReference type="Proteomes" id="UP000887116"/>
    </source>
</evidence>
<reference evidence="1" key="1">
    <citation type="submission" date="2020-07" db="EMBL/GenBank/DDBJ databases">
        <title>Multicomponent nature underlies the extraordinary mechanical properties of spider dragline silk.</title>
        <authorList>
            <person name="Kono N."/>
            <person name="Nakamura H."/>
            <person name="Mori M."/>
            <person name="Yoshida Y."/>
            <person name="Ohtoshi R."/>
            <person name="Malay A.D."/>
            <person name="Moran D.A.P."/>
            <person name="Tomita M."/>
            <person name="Numata K."/>
            <person name="Arakawa K."/>
        </authorList>
    </citation>
    <scope>NUCLEOTIDE SEQUENCE</scope>
</reference>
<dbReference type="AlphaFoldDB" id="A0A8X6I4L2"/>
<keyword evidence="2" id="KW-1185">Reference proteome</keyword>
<gene>
    <name evidence="1" type="primary">NCL1_40015</name>
    <name evidence="1" type="ORF">TNCT_369551</name>
</gene>
<name>A0A8X6I4L2_TRICU</name>
<protein>
    <submittedName>
        <fullName evidence="1">Uncharacterized protein</fullName>
    </submittedName>
</protein>
<dbReference type="Proteomes" id="UP000887116">
    <property type="component" value="Unassembled WGS sequence"/>
</dbReference>
<dbReference type="EMBL" id="BMAO01030837">
    <property type="protein sequence ID" value="GFQ70740.1"/>
    <property type="molecule type" value="Genomic_DNA"/>
</dbReference>
<accession>A0A8X6I4L2</accession>
<evidence type="ECO:0000313" key="1">
    <source>
        <dbReference type="EMBL" id="GFQ70740.1"/>
    </source>
</evidence>
<sequence length="120" mass="14053">MAMTKVAITVCLDPEILNFVKISGCASFVFPSKETHLYLDVDNPKKETWIWKDYITKNFSDPYVPIERILYADIRLVHDVTRENILPFARWEELVKERISHCQSFYSMNCSTWCAQSALK</sequence>
<comment type="caution">
    <text evidence="1">The sequence shown here is derived from an EMBL/GenBank/DDBJ whole genome shotgun (WGS) entry which is preliminary data.</text>
</comment>
<proteinExistence type="predicted"/>
<dbReference type="OrthoDB" id="10436036at2759"/>
<organism evidence="1 2">
    <name type="scientific">Trichonephila clavata</name>
    <name type="common">Joro spider</name>
    <name type="synonym">Nephila clavata</name>
    <dbReference type="NCBI Taxonomy" id="2740835"/>
    <lineage>
        <taxon>Eukaryota</taxon>
        <taxon>Metazoa</taxon>
        <taxon>Ecdysozoa</taxon>
        <taxon>Arthropoda</taxon>
        <taxon>Chelicerata</taxon>
        <taxon>Arachnida</taxon>
        <taxon>Araneae</taxon>
        <taxon>Araneomorphae</taxon>
        <taxon>Entelegynae</taxon>
        <taxon>Araneoidea</taxon>
        <taxon>Nephilidae</taxon>
        <taxon>Trichonephila</taxon>
    </lineage>
</organism>